<dbReference type="AlphaFoldDB" id="A0AAV4ZRV1"/>
<keyword evidence="3" id="KW-1185">Reference proteome</keyword>
<gene>
    <name evidence="2" type="ORF">BHAOGJBA_4423</name>
</gene>
<reference evidence="2" key="2">
    <citation type="submission" date="2021-08" db="EMBL/GenBank/DDBJ databases">
        <authorList>
            <person name="Tani A."/>
            <person name="Ola A."/>
            <person name="Ogura Y."/>
            <person name="Katsura K."/>
            <person name="Hayashi T."/>
        </authorList>
    </citation>
    <scope>NUCLEOTIDE SEQUENCE</scope>
    <source>
        <strain evidence="2">DSM 16372</strain>
    </source>
</reference>
<keyword evidence="1" id="KW-0732">Signal</keyword>
<evidence type="ECO:0000313" key="2">
    <source>
        <dbReference type="EMBL" id="GJD90879.1"/>
    </source>
</evidence>
<feature type="chain" id="PRO_5043495504" evidence="1">
    <location>
        <begin position="21"/>
        <end position="436"/>
    </location>
</feature>
<reference evidence="2" key="1">
    <citation type="journal article" date="2016" name="Front. Microbiol.">
        <title>Genome Sequence of the Piezophilic, Mesophilic Sulfate-Reducing Bacterium Desulfovibrio indicus J2T.</title>
        <authorList>
            <person name="Cao J."/>
            <person name="Maignien L."/>
            <person name="Shao Z."/>
            <person name="Alain K."/>
            <person name="Jebbar M."/>
        </authorList>
    </citation>
    <scope>NUCLEOTIDE SEQUENCE</scope>
    <source>
        <strain evidence="2">DSM 16372</strain>
    </source>
</reference>
<feature type="signal peptide" evidence="1">
    <location>
        <begin position="1"/>
        <end position="20"/>
    </location>
</feature>
<name>A0AAV4ZRV1_9HYPH</name>
<evidence type="ECO:0000313" key="3">
    <source>
        <dbReference type="Proteomes" id="UP001055247"/>
    </source>
</evidence>
<accession>A0AAV4ZRV1</accession>
<dbReference type="RefSeq" id="WP_238231033.1">
    <property type="nucleotide sequence ID" value="NZ_BPQO01000022.1"/>
</dbReference>
<proteinExistence type="predicted"/>
<sequence length="436" mass="47948">MKPFAAALVVLLGTIAQAHARDCSTLDDPFKRLQCYDEGNRQATSQRPAARQPDFDAYRVDVHHGPSRPPDFRGRDRAYANYRTRILQGMQGPPNFAGRTRMIEIGCGTRCVFLPVVDLPTGRVSTFPLNSDSHPELDLDYRPGSRLVIAKWRIGEGCRTEAFVWNGVSFETMGERDAGPGRTCGPQSGKRPYEGFWASDAKDCKEPSDGNFRIEGTTYKGWESECTIDRATMQGEGWELAMSCTGEGETWKENATYVAEANGTLSVLDKERKIRSYLRCDGAAPAALTTEAGMEAPPPGTLTEWTYDADRKLVWSCDNLDEGKGNACLAFACDYRSPTMTFFTRTAPGDVAALVAQGAAVAMPPTGTQEETAFAKLFGMQARTVVLDGPEQLGTYFDGLRRKPISVSTSIDKWSFAIEQGKFQKPVSDFRTACLP</sequence>
<dbReference type="EMBL" id="BPQO01000022">
    <property type="protein sequence ID" value="GJD90879.1"/>
    <property type="molecule type" value="Genomic_DNA"/>
</dbReference>
<comment type="caution">
    <text evidence="2">The sequence shown here is derived from an EMBL/GenBank/DDBJ whole genome shotgun (WGS) entry which is preliminary data.</text>
</comment>
<organism evidence="2 3">
    <name type="scientific">Methylobacterium hispanicum</name>
    <dbReference type="NCBI Taxonomy" id="270350"/>
    <lineage>
        <taxon>Bacteria</taxon>
        <taxon>Pseudomonadati</taxon>
        <taxon>Pseudomonadota</taxon>
        <taxon>Alphaproteobacteria</taxon>
        <taxon>Hyphomicrobiales</taxon>
        <taxon>Methylobacteriaceae</taxon>
        <taxon>Methylobacterium</taxon>
    </lineage>
</organism>
<evidence type="ECO:0000256" key="1">
    <source>
        <dbReference type="SAM" id="SignalP"/>
    </source>
</evidence>
<protein>
    <submittedName>
        <fullName evidence="2">Uncharacterized protein</fullName>
    </submittedName>
</protein>
<dbReference type="Proteomes" id="UP001055247">
    <property type="component" value="Unassembled WGS sequence"/>
</dbReference>